<keyword evidence="1" id="KW-0472">Membrane</keyword>
<dbReference type="EMBL" id="CP080635">
    <property type="protein sequence ID" value="QYX73892.1"/>
    <property type="molecule type" value="Genomic_DNA"/>
</dbReference>
<evidence type="ECO:0000259" key="2">
    <source>
        <dbReference type="Pfam" id="PF20969"/>
    </source>
</evidence>
<keyword evidence="1" id="KW-0812">Transmembrane</keyword>
<evidence type="ECO:0000313" key="3">
    <source>
        <dbReference type="EMBL" id="QYX73892.1"/>
    </source>
</evidence>
<gene>
    <name evidence="3" type="ORF">K3G22_05595</name>
</gene>
<dbReference type="Pfam" id="PF20969">
    <property type="entry name" value="MASE11"/>
    <property type="match status" value="1"/>
</dbReference>
<proteinExistence type="predicted"/>
<keyword evidence="1" id="KW-1133">Transmembrane helix</keyword>
<dbReference type="Proteomes" id="UP000827084">
    <property type="component" value="Chromosome"/>
</dbReference>
<feature type="transmembrane region" description="Helical" evidence="1">
    <location>
        <begin position="34"/>
        <end position="60"/>
    </location>
</feature>
<sequence>MAISFRRSVTQLATASLGTGAALPHWRRLIFERLFGFLALLCVPVYITSVYLCVIADLWFMAVF</sequence>
<feature type="domain" description="MASE11" evidence="2">
    <location>
        <begin position="25"/>
        <end position="64"/>
    </location>
</feature>
<dbReference type="InterPro" id="IPR048437">
    <property type="entry name" value="MASE11"/>
</dbReference>
<name>A0ABX8XE68_SHEPU</name>
<organism evidence="3 4">
    <name type="scientific">Shewanella putrefaciens</name>
    <name type="common">Pseudomonas putrefaciens</name>
    <dbReference type="NCBI Taxonomy" id="24"/>
    <lineage>
        <taxon>Bacteria</taxon>
        <taxon>Pseudomonadati</taxon>
        <taxon>Pseudomonadota</taxon>
        <taxon>Gammaproteobacteria</taxon>
        <taxon>Alteromonadales</taxon>
        <taxon>Shewanellaceae</taxon>
        <taxon>Shewanella</taxon>
    </lineage>
</organism>
<keyword evidence="4" id="KW-1185">Reference proteome</keyword>
<evidence type="ECO:0000313" key="4">
    <source>
        <dbReference type="Proteomes" id="UP000827084"/>
    </source>
</evidence>
<accession>A0ABX8XE68</accession>
<reference evidence="3 4" key="1">
    <citation type="submission" date="2021-08" db="EMBL/GenBank/DDBJ databases">
        <title>Shewanella putrefaciens YZ-J, complete genome.</title>
        <authorList>
            <person name="Yi Z."/>
        </authorList>
    </citation>
    <scope>NUCLEOTIDE SEQUENCE [LARGE SCALE GENOMIC DNA]</scope>
    <source>
        <strain evidence="3 4">YZ-J</strain>
    </source>
</reference>
<protein>
    <recommendedName>
        <fullName evidence="2">MASE11 domain-containing protein</fullName>
    </recommendedName>
</protein>
<evidence type="ECO:0000256" key="1">
    <source>
        <dbReference type="SAM" id="Phobius"/>
    </source>
</evidence>